<dbReference type="InterPro" id="IPR020532">
    <property type="entry name" value="Cycloeucalenol_cycloisomerase"/>
</dbReference>
<dbReference type="RefSeq" id="WP_101893576.1">
    <property type="nucleotide sequence ID" value="NZ_CP022684.1"/>
</dbReference>
<dbReference type="GO" id="GO:0047793">
    <property type="term" value="F:cycloeucalenol cycloisomerase activity"/>
    <property type="evidence" value="ECO:0007669"/>
    <property type="project" value="InterPro"/>
</dbReference>
<keyword evidence="3" id="KW-1185">Reference proteome</keyword>
<dbReference type="OrthoDB" id="5503027at2"/>
<keyword evidence="1" id="KW-0472">Membrane</keyword>
<dbReference type="AlphaFoldDB" id="A0A2K9LJ17"/>
<protein>
    <recommendedName>
        <fullName evidence="4">Cycloeucalenol cycloisomerase</fullName>
    </recommendedName>
</protein>
<dbReference type="EMBL" id="CP022684">
    <property type="protein sequence ID" value="AUM12240.1"/>
    <property type="molecule type" value="Genomic_DNA"/>
</dbReference>
<dbReference type="Proteomes" id="UP000235116">
    <property type="component" value="Chromosome"/>
</dbReference>
<evidence type="ECO:0000313" key="3">
    <source>
        <dbReference type="Proteomes" id="UP000235116"/>
    </source>
</evidence>
<feature type="transmembrane region" description="Helical" evidence="1">
    <location>
        <begin position="34"/>
        <end position="53"/>
    </location>
</feature>
<dbReference type="PANTHER" id="PTHR35136:SF1">
    <property type="entry name" value="CYCLOEUCALENOL CYCLOISOMERASE"/>
    <property type="match status" value="1"/>
</dbReference>
<feature type="transmembrane region" description="Helical" evidence="1">
    <location>
        <begin position="180"/>
        <end position="197"/>
    </location>
</feature>
<feature type="transmembrane region" description="Helical" evidence="1">
    <location>
        <begin position="93"/>
        <end position="112"/>
    </location>
</feature>
<feature type="transmembrane region" description="Helical" evidence="1">
    <location>
        <begin position="219"/>
        <end position="241"/>
    </location>
</feature>
<accession>A0A2K9LJ17</accession>
<evidence type="ECO:0000313" key="2">
    <source>
        <dbReference type="EMBL" id="AUM12240.1"/>
    </source>
</evidence>
<keyword evidence="1" id="KW-0812">Transmembrane</keyword>
<feature type="transmembrane region" description="Helical" evidence="1">
    <location>
        <begin position="253"/>
        <end position="276"/>
    </location>
</feature>
<keyword evidence="1" id="KW-1133">Transmembrane helix</keyword>
<evidence type="ECO:0000256" key="1">
    <source>
        <dbReference type="SAM" id="Phobius"/>
    </source>
</evidence>
<evidence type="ECO:0008006" key="4">
    <source>
        <dbReference type="Google" id="ProtNLM"/>
    </source>
</evidence>
<name>A0A2K9LJ17_9GAMM</name>
<organism evidence="2 3">
    <name type="scientific">Ketobacter alkanivorans</name>
    <dbReference type="NCBI Taxonomy" id="1917421"/>
    <lineage>
        <taxon>Bacteria</taxon>
        <taxon>Pseudomonadati</taxon>
        <taxon>Pseudomonadota</taxon>
        <taxon>Gammaproteobacteria</taxon>
        <taxon>Pseudomonadales</taxon>
        <taxon>Ketobacteraceae</taxon>
        <taxon>Ketobacter</taxon>
    </lineage>
</organism>
<dbReference type="PANTHER" id="PTHR35136">
    <property type="entry name" value="CYCLOEUCALENOL CYCLOISOMERASE"/>
    <property type="match status" value="1"/>
</dbReference>
<gene>
    <name evidence="2" type="ORF">Kalk_07370</name>
</gene>
<feature type="transmembrane region" description="Helical" evidence="1">
    <location>
        <begin position="147"/>
        <end position="168"/>
    </location>
</feature>
<sequence>MTSQQLAFGNARPASDKARWLSANPDRAWGEKFFLFYSPVWMASMGLMMLMGWDKSFSNIALLIHAVTIAAPLLLLPLMLHPKCSPLAWHQTYWFKANLFMAIFSVFGNYVGSEYFFDVLGMVYNYPNASTTLDTALVGEGNQTVPLIMYFYTHAYFMTYHTTAVLVMRRVLTSSLPLRHLLFLPLAFAVGYCWAWMETKAMANPLMATSFYYTKLDAMLTYGSLIYATYFVVGFPIFYFLDENKAQPWSKLTVCAAALSTSMLVFYLLDICAHWVNAL</sequence>
<proteinExistence type="predicted"/>
<reference evidence="3" key="1">
    <citation type="submission" date="2017-08" db="EMBL/GenBank/DDBJ databases">
        <title>Direct submision.</title>
        <authorList>
            <person name="Kim S.-J."/>
            <person name="Rhee S.-K."/>
        </authorList>
    </citation>
    <scope>NUCLEOTIDE SEQUENCE [LARGE SCALE GENOMIC DNA]</scope>
    <source>
        <strain evidence="3">GI5</strain>
    </source>
</reference>
<dbReference type="KEGG" id="kak:Kalk_07370"/>
<feature type="transmembrane region" description="Helical" evidence="1">
    <location>
        <begin position="59"/>
        <end position="81"/>
    </location>
</feature>